<feature type="domain" description="DUF1731" evidence="3">
    <location>
        <begin position="247"/>
        <end position="296"/>
    </location>
</feature>
<proteinExistence type="inferred from homology"/>
<organism evidence="4 5">
    <name type="scientific">Pseudarcicella hirudinis</name>
    <dbReference type="NCBI Taxonomy" id="1079859"/>
    <lineage>
        <taxon>Bacteria</taxon>
        <taxon>Pseudomonadati</taxon>
        <taxon>Bacteroidota</taxon>
        <taxon>Cytophagia</taxon>
        <taxon>Cytophagales</taxon>
        <taxon>Flectobacillaceae</taxon>
        <taxon>Pseudarcicella</taxon>
    </lineage>
</organism>
<gene>
    <name evidence="4" type="ORF">SAMN04515674_1094</name>
</gene>
<evidence type="ECO:0000259" key="2">
    <source>
        <dbReference type="Pfam" id="PF01370"/>
    </source>
</evidence>
<reference evidence="4 5" key="1">
    <citation type="submission" date="2016-10" db="EMBL/GenBank/DDBJ databases">
        <authorList>
            <person name="de Groot N.N."/>
        </authorList>
    </citation>
    <scope>NUCLEOTIDE SEQUENCE [LARGE SCALE GENOMIC DNA]</scope>
    <source>
        <strain evidence="5">E92,LMG 26720,CCM 7988</strain>
    </source>
</reference>
<dbReference type="OrthoDB" id="9801773at2"/>
<evidence type="ECO:0000313" key="5">
    <source>
        <dbReference type="Proteomes" id="UP000199306"/>
    </source>
</evidence>
<dbReference type="RefSeq" id="WP_092018044.1">
    <property type="nucleotide sequence ID" value="NZ_FOXH01000009.1"/>
</dbReference>
<dbReference type="InterPro" id="IPR010099">
    <property type="entry name" value="SDR39U1"/>
</dbReference>
<keyword evidence="5" id="KW-1185">Reference proteome</keyword>
<dbReference type="Pfam" id="PF01370">
    <property type="entry name" value="Epimerase"/>
    <property type="match status" value="1"/>
</dbReference>
<feature type="domain" description="NAD-dependent epimerase/dehydratase" evidence="2">
    <location>
        <begin position="3"/>
        <end position="212"/>
    </location>
</feature>
<dbReference type="InterPro" id="IPR001509">
    <property type="entry name" value="Epimerase_deHydtase"/>
</dbReference>
<protein>
    <recommendedName>
        <fullName evidence="6">TIGR01777 family protein</fullName>
    </recommendedName>
</protein>
<dbReference type="InterPro" id="IPR013549">
    <property type="entry name" value="DUF1731"/>
</dbReference>
<dbReference type="InterPro" id="IPR036291">
    <property type="entry name" value="NAD(P)-bd_dom_sf"/>
</dbReference>
<evidence type="ECO:0000256" key="1">
    <source>
        <dbReference type="ARBA" id="ARBA00009353"/>
    </source>
</evidence>
<accession>A0A1I5V9T8</accession>
<dbReference type="Pfam" id="PF08338">
    <property type="entry name" value="DUF1731"/>
    <property type="match status" value="1"/>
</dbReference>
<sequence length="297" mass="33496">MKIIIAGGSGFLGKCLQKYFIVKGHELIILSRRPAINTEIYWDGEHLGNWTSQLDGADALINLSGKSVDCRYTLKNRKMILDSRIKSTKVLQKAIEMTKNPPGIWLNTSSATIYVHSESTLMTEKNGVTGDDFSMDICKQWEEQFFEKVTPVVRKVTLRTSIVLGREGGAFSKMKAISLIGLGGKQGSGNQMMSWIHYLDFCRAVEFIIDHAEIKGCINLTAPNPVSNVFFMRTLRKCLHFPFGLNLPEFLLRTGAFFIRTEAELLLKSRNVYPAILLENGFEFEFPDIEDALQELT</sequence>
<dbReference type="CDD" id="cd05242">
    <property type="entry name" value="SDR_a8"/>
    <property type="match status" value="1"/>
</dbReference>
<evidence type="ECO:0000313" key="4">
    <source>
        <dbReference type="EMBL" id="SFQ04288.1"/>
    </source>
</evidence>
<dbReference type="Gene3D" id="3.40.50.720">
    <property type="entry name" value="NAD(P)-binding Rossmann-like Domain"/>
    <property type="match status" value="1"/>
</dbReference>
<dbReference type="PANTHER" id="PTHR11092">
    <property type="entry name" value="SUGAR NUCLEOTIDE EPIMERASE RELATED"/>
    <property type="match status" value="1"/>
</dbReference>
<dbReference type="AlphaFoldDB" id="A0A1I5V9T8"/>
<dbReference type="SUPFAM" id="SSF51735">
    <property type="entry name" value="NAD(P)-binding Rossmann-fold domains"/>
    <property type="match status" value="1"/>
</dbReference>
<dbReference type="NCBIfam" id="TIGR01777">
    <property type="entry name" value="yfcH"/>
    <property type="match status" value="1"/>
</dbReference>
<evidence type="ECO:0008006" key="6">
    <source>
        <dbReference type="Google" id="ProtNLM"/>
    </source>
</evidence>
<dbReference type="EMBL" id="FOXH01000009">
    <property type="protein sequence ID" value="SFQ04288.1"/>
    <property type="molecule type" value="Genomic_DNA"/>
</dbReference>
<dbReference type="STRING" id="1079859.SAMN04515674_1094"/>
<comment type="similarity">
    <text evidence="1">Belongs to the NAD(P)-dependent epimerase/dehydratase family. SDR39U1 subfamily.</text>
</comment>
<evidence type="ECO:0000259" key="3">
    <source>
        <dbReference type="Pfam" id="PF08338"/>
    </source>
</evidence>
<name>A0A1I5V9T8_9BACT</name>
<dbReference type="Proteomes" id="UP000199306">
    <property type="component" value="Unassembled WGS sequence"/>
</dbReference>
<dbReference type="PANTHER" id="PTHR11092:SF0">
    <property type="entry name" value="EPIMERASE FAMILY PROTEIN SDR39U1"/>
    <property type="match status" value="1"/>
</dbReference>